<reference evidence="3" key="4">
    <citation type="submission" date="2025-05" db="UniProtKB">
        <authorList>
            <consortium name="EnsemblFungi"/>
        </authorList>
    </citation>
    <scope>IDENTIFICATION</scope>
    <source>
        <strain evidence="3">isolate 1-1 / race 1 (BBBD)</strain>
    </source>
</reference>
<proteinExistence type="predicted"/>
<sequence length="159" mass="17569">MASTVSDSSSSSRSAAAGEPSKQLRLLSAVTEALRNDIKQRALQTQKAAAREGPSRSSPALNRPKQTKSPYFKRAFTFLPFLFIRVHPKSPPSSAPPCSAPRSNPRAICFPGDALKNPFLAAPKASAIHRWRVNVHLPEDRFRRAEPRSNWIFELAAHQ</sequence>
<dbReference type="Proteomes" id="UP000005240">
    <property type="component" value="Unassembled WGS sequence"/>
</dbReference>
<reference evidence="2" key="1">
    <citation type="submission" date="2009-11" db="EMBL/GenBank/DDBJ databases">
        <authorList>
            <consortium name="The Broad Institute Genome Sequencing Platform"/>
            <person name="Ward D."/>
            <person name="Feldgarden M."/>
            <person name="Earl A."/>
            <person name="Young S.K."/>
            <person name="Zeng Q."/>
            <person name="Koehrsen M."/>
            <person name="Alvarado L."/>
            <person name="Berlin A."/>
            <person name="Bochicchio J."/>
            <person name="Borenstein D."/>
            <person name="Chapman S.B."/>
            <person name="Chen Z."/>
            <person name="Engels R."/>
            <person name="Freedman E."/>
            <person name="Gellesch M."/>
            <person name="Goldberg J."/>
            <person name="Griggs A."/>
            <person name="Gujja S."/>
            <person name="Heilman E."/>
            <person name="Heiman D."/>
            <person name="Hepburn T."/>
            <person name="Howarth C."/>
            <person name="Jen D."/>
            <person name="Larson L."/>
            <person name="Lewis B."/>
            <person name="Mehta T."/>
            <person name="Park D."/>
            <person name="Pearson M."/>
            <person name="Roberts A."/>
            <person name="Saif S."/>
            <person name="Shea T."/>
            <person name="Shenoy N."/>
            <person name="Sisk P."/>
            <person name="Stolte C."/>
            <person name="Sykes S."/>
            <person name="Thomson T."/>
            <person name="Walk T."/>
            <person name="White J."/>
            <person name="Yandava C."/>
            <person name="Izard J."/>
            <person name="Baranova O.V."/>
            <person name="Blanton J.M."/>
            <person name="Tanner A.C."/>
            <person name="Dewhirst F.E."/>
            <person name="Haas B."/>
            <person name="Nusbaum C."/>
            <person name="Birren B."/>
        </authorList>
    </citation>
    <scope>NUCLEOTIDE SEQUENCE [LARGE SCALE GENOMIC DNA]</scope>
    <source>
        <strain evidence="2">1-1 BBBD Race 1</strain>
    </source>
</reference>
<feature type="region of interest" description="Disordered" evidence="1">
    <location>
        <begin position="1"/>
        <end position="23"/>
    </location>
</feature>
<name>A0A180GQ80_PUCT1</name>
<protein>
    <submittedName>
        <fullName evidence="2 3">Uncharacterized protein</fullName>
    </submittedName>
</protein>
<dbReference type="EMBL" id="ADAS02000037">
    <property type="protein sequence ID" value="OAV94701.1"/>
    <property type="molecule type" value="Genomic_DNA"/>
</dbReference>
<evidence type="ECO:0000313" key="3">
    <source>
        <dbReference type="EnsemblFungi" id="PTTG_26907-t43_1-p1"/>
    </source>
</evidence>
<gene>
    <name evidence="2" type="ORF">PTTG_26907</name>
</gene>
<organism evidence="2">
    <name type="scientific">Puccinia triticina (isolate 1-1 / race 1 (BBBD))</name>
    <name type="common">Brown leaf rust fungus</name>
    <dbReference type="NCBI Taxonomy" id="630390"/>
    <lineage>
        <taxon>Eukaryota</taxon>
        <taxon>Fungi</taxon>
        <taxon>Dikarya</taxon>
        <taxon>Basidiomycota</taxon>
        <taxon>Pucciniomycotina</taxon>
        <taxon>Pucciniomycetes</taxon>
        <taxon>Pucciniales</taxon>
        <taxon>Pucciniaceae</taxon>
        <taxon>Puccinia</taxon>
    </lineage>
</organism>
<dbReference type="VEuPathDB" id="FungiDB:PTTG_26907"/>
<keyword evidence="4" id="KW-1185">Reference proteome</keyword>
<reference evidence="2" key="2">
    <citation type="submission" date="2016-05" db="EMBL/GenBank/DDBJ databases">
        <title>Comparative analysis highlights variable genome content of wheat rusts and divergence of the mating loci.</title>
        <authorList>
            <person name="Cuomo C.A."/>
            <person name="Bakkeren G."/>
            <person name="Szabo L."/>
            <person name="Khalil H."/>
            <person name="Joly D."/>
            <person name="Goldberg J."/>
            <person name="Young S."/>
            <person name="Zeng Q."/>
            <person name="Fellers J."/>
        </authorList>
    </citation>
    <scope>NUCLEOTIDE SEQUENCE [LARGE SCALE GENOMIC DNA]</scope>
    <source>
        <strain evidence="2">1-1 BBBD Race 1</strain>
    </source>
</reference>
<evidence type="ECO:0000256" key="1">
    <source>
        <dbReference type="SAM" id="MobiDB-lite"/>
    </source>
</evidence>
<evidence type="ECO:0000313" key="2">
    <source>
        <dbReference type="EMBL" id="OAV94701.1"/>
    </source>
</evidence>
<evidence type="ECO:0000313" key="4">
    <source>
        <dbReference type="Proteomes" id="UP000005240"/>
    </source>
</evidence>
<dbReference type="AlphaFoldDB" id="A0A180GQ80"/>
<accession>A0A180GQ80</accession>
<feature type="region of interest" description="Disordered" evidence="1">
    <location>
        <begin position="38"/>
        <end position="68"/>
    </location>
</feature>
<dbReference type="EnsemblFungi" id="PTTG_26907-t43_1">
    <property type="protein sequence ID" value="PTTG_26907-t43_1-p1"/>
    <property type="gene ID" value="PTTG_26907"/>
</dbReference>
<reference evidence="3 4" key="3">
    <citation type="journal article" date="2017" name="G3 (Bethesda)">
        <title>Comparative analysis highlights variable genome content of wheat rusts and divergence of the mating loci.</title>
        <authorList>
            <person name="Cuomo C.A."/>
            <person name="Bakkeren G."/>
            <person name="Khalil H.B."/>
            <person name="Panwar V."/>
            <person name="Joly D."/>
            <person name="Linning R."/>
            <person name="Sakthikumar S."/>
            <person name="Song X."/>
            <person name="Adiconis X."/>
            <person name="Fan L."/>
            <person name="Goldberg J.M."/>
            <person name="Levin J.Z."/>
            <person name="Young S."/>
            <person name="Zeng Q."/>
            <person name="Anikster Y."/>
            <person name="Bruce M."/>
            <person name="Wang M."/>
            <person name="Yin C."/>
            <person name="McCallum B."/>
            <person name="Szabo L.J."/>
            <person name="Hulbert S."/>
            <person name="Chen X."/>
            <person name="Fellers J.P."/>
        </authorList>
    </citation>
    <scope>NUCLEOTIDE SEQUENCE</scope>
    <source>
        <strain evidence="3">isolate 1-1 / race 1 (BBBD)</strain>
        <strain evidence="4">Isolate 1-1 / race 1 (BBBD)</strain>
    </source>
</reference>
<feature type="compositionally biased region" description="Low complexity" evidence="1">
    <location>
        <begin position="1"/>
        <end position="21"/>
    </location>
</feature>